<proteinExistence type="predicted"/>
<sequence length="211" mass="23604">MLIFAFVVGLFLFLGFGWLITREMIQHRSWRQKLEGGDDELVAILINQAFSTWQKSKAPNNFPNTAWSSIQRSQLVAVTESGANISTSCEPSFRTARGQREQVSSALDEAIPVAAKLIDQLFFDVPNLQLERIRIDIFTTFPGKNDSLVQQPILTTTAIRSVAKDLKWDTISEVEVLNKFTTHYAQSPDGAPIPIVLPEVEGRIIEQGESI</sequence>
<protein>
    <submittedName>
        <fullName evidence="1">Uncharacterized protein</fullName>
    </submittedName>
</protein>
<gene>
    <name evidence="1" type="ORF">METZ01_LOCUS113067</name>
</gene>
<dbReference type="AlphaFoldDB" id="A0A381X7M2"/>
<evidence type="ECO:0000313" key="1">
    <source>
        <dbReference type="EMBL" id="SVA60213.1"/>
    </source>
</evidence>
<organism evidence="1">
    <name type="scientific">marine metagenome</name>
    <dbReference type="NCBI Taxonomy" id="408172"/>
    <lineage>
        <taxon>unclassified sequences</taxon>
        <taxon>metagenomes</taxon>
        <taxon>ecological metagenomes</taxon>
    </lineage>
</organism>
<reference evidence="1" key="1">
    <citation type="submission" date="2018-05" db="EMBL/GenBank/DDBJ databases">
        <authorList>
            <person name="Lanie J.A."/>
            <person name="Ng W.-L."/>
            <person name="Kazmierczak K.M."/>
            <person name="Andrzejewski T.M."/>
            <person name="Davidsen T.M."/>
            <person name="Wayne K.J."/>
            <person name="Tettelin H."/>
            <person name="Glass J.I."/>
            <person name="Rusch D."/>
            <person name="Podicherti R."/>
            <person name="Tsui H.-C.T."/>
            <person name="Winkler M.E."/>
        </authorList>
    </citation>
    <scope>NUCLEOTIDE SEQUENCE</scope>
</reference>
<accession>A0A381X7M2</accession>
<name>A0A381X7M2_9ZZZZ</name>
<dbReference type="EMBL" id="UINC01014054">
    <property type="protein sequence ID" value="SVA60213.1"/>
    <property type="molecule type" value="Genomic_DNA"/>
</dbReference>